<dbReference type="PROSITE" id="PS51184">
    <property type="entry name" value="JMJC"/>
    <property type="match status" value="1"/>
</dbReference>
<dbReference type="Pfam" id="PF20514">
    <property type="entry name" value="WHD_ROXA"/>
    <property type="match status" value="1"/>
</dbReference>
<dbReference type="PANTHER" id="PTHR13096:SF8">
    <property type="entry name" value="RIBOSOMAL OXYGENASE 1"/>
    <property type="match status" value="1"/>
</dbReference>
<dbReference type="Gene3D" id="2.60.120.650">
    <property type="entry name" value="Cupin"/>
    <property type="match status" value="1"/>
</dbReference>
<dbReference type="SMART" id="SM00558">
    <property type="entry name" value="JmjC"/>
    <property type="match status" value="1"/>
</dbReference>
<dbReference type="GO" id="GO:0005840">
    <property type="term" value="C:ribosome"/>
    <property type="evidence" value="ECO:0007669"/>
    <property type="project" value="UniProtKB-KW"/>
</dbReference>
<dbReference type="InterPro" id="IPR003347">
    <property type="entry name" value="JmjC_dom"/>
</dbReference>
<dbReference type="EC" id="1.14.11.47" evidence="7"/>
<dbReference type="AlphaFoldDB" id="A0A7D9N2R0"/>
<dbReference type="RefSeq" id="WP_173919533.1">
    <property type="nucleotide sequence ID" value="NZ_CADCXY010000001.1"/>
</dbReference>
<gene>
    <name evidence="7" type="primary">roxA</name>
    <name evidence="7" type="ORF">PSI9734_00508</name>
</gene>
<evidence type="ECO:0000313" key="7">
    <source>
        <dbReference type="EMBL" id="CAB0149935.1"/>
    </source>
</evidence>
<keyword evidence="8" id="KW-1185">Reference proteome</keyword>
<dbReference type="Proteomes" id="UP000481517">
    <property type="component" value="Unassembled WGS sequence"/>
</dbReference>
<evidence type="ECO:0000256" key="2">
    <source>
        <dbReference type="ARBA" id="ARBA00022723"/>
    </source>
</evidence>
<comment type="cofactor">
    <cofactor evidence="1">
        <name>Fe(2+)</name>
        <dbReference type="ChEBI" id="CHEBI:29033"/>
    </cofactor>
</comment>
<evidence type="ECO:0000259" key="6">
    <source>
        <dbReference type="PROSITE" id="PS51184"/>
    </source>
</evidence>
<organism evidence="7 8">
    <name type="scientific">Pseudidiomarina piscicola</name>
    <dbReference type="NCBI Taxonomy" id="2614830"/>
    <lineage>
        <taxon>Bacteria</taxon>
        <taxon>Pseudomonadati</taxon>
        <taxon>Pseudomonadota</taxon>
        <taxon>Gammaproteobacteria</taxon>
        <taxon>Alteromonadales</taxon>
        <taxon>Idiomarinaceae</taxon>
        <taxon>Pseudidiomarina</taxon>
    </lineage>
</organism>
<dbReference type="SUPFAM" id="SSF51197">
    <property type="entry name" value="Clavaminate synthase-like"/>
    <property type="match status" value="1"/>
</dbReference>
<keyword evidence="7" id="KW-0687">Ribonucleoprotein</keyword>
<sequence>MAFQLQLNREEFLRDYWQQQPLLIRGGMAPFADPIAPELLAGLAMEDGVDARVIRQQQGNWDVEHGPFEDYERFGEVDWTLLVQAVNEWFPDVQSLLQPFRFLPDWRVDDVMVSFATENGSVGAHLDQYDVFIIQGAGERHWRVGERVSNAEEFCPHADLKQLKDSSFDACIDTVLQAGDVLYIPAGCPHHGIALEPSLNYSIGFRAPNSAEWLAQLADQLLASEQDFARYRDPKFTTPPTAYAISSAQIEQVQQLLREQLASPAGVQALQQVMSQSKRPLPVPERELTLAELASYATTSMLLCRTPGARLLLGSDQRLYAAGEVIAEPQQLSAGLKQLLELEQETPLAQCSAVFNDSEALQCLNELLNLGVFHLVQEVEDNAEATD</sequence>
<evidence type="ECO:0000256" key="4">
    <source>
        <dbReference type="ARBA" id="ARBA00023002"/>
    </source>
</evidence>
<keyword evidence="3" id="KW-0223">Dioxygenase</keyword>
<reference evidence="7 8" key="1">
    <citation type="submission" date="2020-02" db="EMBL/GenBank/DDBJ databases">
        <authorList>
            <person name="Rodrigo-Torres L."/>
            <person name="Arahal R. D."/>
            <person name="Lucena T."/>
        </authorList>
    </citation>
    <scope>NUCLEOTIDE SEQUENCE [LARGE SCALE GENOMIC DNA]</scope>
    <source>
        <strain evidence="7 8">CECT 9734</strain>
    </source>
</reference>
<proteinExistence type="predicted"/>
<accession>A0A7D9N2R0</accession>
<evidence type="ECO:0000313" key="8">
    <source>
        <dbReference type="Proteomes" id="UP000481517"/>
    </source>
</evidence>
<dbReference type="PANTHER" id="PTHR13096">
    <property type="entry name" value="MINA53 MYC INDUCED NUCLEAR ANTIGEN"/>
    <property type="match status" value="1"/>
</dbReference>
<dbReference type="Pfam" id="PF08007">
    <property type="entry name" value="JmjC_2"/>
    <property type="match status" value="1"/>
</dbReference>
<dbReference type="GO" id="GO:0016706">
    <property type="term" value="F:2-oxoglutarate-dependent dioxygenase activity"/>
    <property type="evidence" value="ECO:0007669"/>
    <property type="project" value="TreeGrafter"/>
</dbReference>
<evidence type="ECO:0000256" key="1">
    <source>
        <dbReference type="ARBA" id="ARBA00001954"/>
    </source>
</evidence>
<dbReference type="GO" id="GO:0046872">
    <property type="term" value="F:metal ion binding"/>
    <property type="evidence" value="ECO:0007669"/>
    <property type="project" value="UniProtKB-KW"/>
</dbReference>
<protein>
    <submittedName>
        <fullName evidence="7">50S ribosomal protein L16 3-hydroxylase</fullName>
        <ecNumber evidence="7">1.14.11.47</ecNumber>
    </submittedName>
</protein>
<feature type="domain" description="JmjC" evidence="6">
    <location>
        <begin position="92"/>
        <end position="222"/>
    </location>
</feature>
<dbReference type="EMBL" id="CADCXY010000001">
    <property type="protein sequence ID" value="CAB0149935.1"/>
    <property type="molecule type" value="Genomic_DNA"/>
</dbReference>
<evidence type="ECO:0000256" key="5">
    <source>
        <dbReference type="ARBA" id="ARBA00023004"/>
    </source>
</evidence>
<keyword evidence="7" id="KW-0689">Ribosomal protein</keyword>
<keyword evidence="5" id="KW-0408">Iron</keyword>
<evidence type="ECO:0000256" key="3">
    <source>
        <dbReference type="ARBA" id="ARBA00022964"/>
    </source>
</evidence>
<name>A0A7D9N2R0_9GAMM</name>
<dbReference type="InterPro" id="IPR039994">
    <property type="entry name" value="NO66-like"/>
</dbReference>
<dbReference type="Gene3D" id="3.40.366.30">
    <property type="entry name" value="50S ribosomal protein L16 arginine hydroxylase, Chain A, Domain 2"/>
    <property type="match status" value="1"/>
</dbReference>
<keyword evidence="4 7" id="KW-0560">Oxidoreductase</keyword>
<dbReference type="InterPro" id="IPR046799">
    <property type="entry name" value="ROXA-like_wH"/>
</dbReference>
<keyword evidence="2" id="KW-0479">Metal-binding</keyword>